<dbReference type="RefSeq" id="WP_117177284.1">
    <property type="nucleotide sequence ID" value="NZ_QFZK01000006.1"/>
</dbReference>
<dbReference type="PROSITE" id="PS51471">
    <property type="entry name" value="FE2OG_OXY"/>
    <property type="match status" value="1"/>
</dbReference>
<dbReference type="Gene3D" id="2.60.120.330">
    <property type="entry name" value="B-lactam Antibiotic, Isopenicillin N Synthase, Chain"/>
    <property type="match status" value="1"/>
</dbReference>
<dbReference type="EMBL" id="QFZK01000006">
    <property type="protein sequence ID" value="RFO96640.1"/>
    <property type="molecule type" value="Genomic_DNA"/>
</dbReference>
<dbReference type="AlphaFoldDB" id="A0A3E1RDG0"/>
<proteinExistence type="inferred from homology"/>
<evidence type="ECO:0000256" key="3">
    <source>
        <dbReference type="ARBA" id="ARBA00023002"/>
    </source>
</evidence>
<keyword evidence="2 5" id="KW-0479">Metal-binding</keyword>
<gene>
    <name evidence="7" type="ORF">DIC66_11480</name>
</gene>
<sequence>MNSTSHSGTPGARGEFFRLPVIDVSGLRSSRLEDRQAVADAIGDAARNIGFFYVSGHGIPAAQIAALRATAAHFYAQDPDWKMKHYIGLGRGHKGFVPEGEEIYGTGRPDHKEAYDIGFEAADDHPQVLAGLPLIGGNKWPELPGFQQAVQAYYASVFALGMQLLQAFALALGQEEHAFDSYVTCPPSKLRLIHYPVDPSAEDVLGIGAHTDYECFTLLLADQAGLEVLNSLGQWIDAPPLTIDGEEAYVINVGDMLEVMTAGAFVATSHRVRKVTTERYSFPLFFACDYATRIRPLPQFAAADAAPLYEELSIGDHMWSMALQTYRYLGEKVRRGELQLPQGARLPSSFGNFAKEEAAVHAATPG</sequence>
<dbReference type="Pfam" id="PF14226">
    <property type="entry name" value="DIOX_N"/>
    <property type="match status" value="1"/>
</dbReference>
<dbReference type="InterPro" id="IPR044861">
    <property type="entry name" value="IPNS-like_FE2OG_OXY"/>
</dbReference>
<name>A0A3E1RDG0_9BURK</name>
<dbReference type="PANTHER" id="PTHR10209">
    <property type="entry name" value="OXIDOREDUCTASE, 2OG-FE II OXYGENASE FAMILY PROTEIN"/>
    <property type="match status" value="1"/>
</dbReference>
<feature type="domain" description="Fe2OG dioxygenase" evidence="6">
    <location>
        <begin position="186"/>
        <end position="296"/>
    </location>
</feature>
<evidence type="ECO:0000259" key="6">
    <source>
        <dbReference type="PROSITE" id="PS51471"/>
    </source>
</evidence>
<dbReference type="InterPro" id="IPR005123">
    <property type="entry name" value="Oxoglu/Fe-dep_dioxygenase_dom"/>
</dbReference>
<evidence type="ECO:0000256" key="4">
    <source>
        <dbReference type="ARBA" id="ARBA00023004"/>
    </source>
</evidence>
<dbReference type="GO" id="GO:0016491">
    <property type="term" value="F:oxidoreductase activity"/>
    <property type="evidence" value="ECO:0007669"/>
    <property type="project" value="UniProtKB-KW"/>
</dbReference>
<dbReference type="Pfam" id="PF03171">
    <property type="entry name" value="2OG-FeII_Oxy"/>
    <property type="match status" value="1"/>
</dbReference>
<dbReference type="Proteomes" id="UP000260665">
    <property type="component" value="Unassembled WGS sequence"/>
</dbReference>
<keyword evidence="3 5" id="KW-0560">Oxidoreductase</keyword>
<keyword evidence="8" id="KW-1185">Reference proteome</keyword>
<dbReference type="InterPro" id="IPR026992">
    <property type="entry name" value="DIOX_N"/>
</dbReference>
<dbReference type="GO" id="GO:0046872">
    <property type="term" value="F:metal ion binding"/>
    <property type="evidence" value="ECO:0007669"/>
    <property type="project" value="UniProtKB-KW"/>
</dbReference>
<protein>
    <submittedName>
        <fullName evidence="7">2OG-Fe(II) oxygenase</fullName>
    </submittedName>
</protein>
<dbReference type="SUPFAM" id="SSF51197">
    <property type="entry name" value="Clavaminate synthase-like"/>
    <property type="match status" value="1"/>
</dbReference>
<evidence type="ECO:0000256" key="2">
    <source>
        <dbReference type="ARBA" id="ARBA00022723"/>
    </source>
</evidence>
<accession>A0A3E1RDG0</accession>
<reference evidence="7 8" key="1">
    <citation type="submission" date="2018-05" db="EMBL/GenBank/DDBJ databases">
        <title>Rhodoferax soyangensis sp.nov., isolated from an oligotrophic freshwater lake.</title>
        <authorList>
            <person name="Park M."/>
        </authorList>
    </citation>
    <scope>NUCLEOTIDE SEQUENCE [LARGE SCALE GENOMIC DNA]</scope>
    <source>
        <strain evidence="7 8">IMCC26218</strain>
    </source>
</reference>
<comment type="caution">
    <text evidence="7">The sequence shown here is derived from an EMBL/GenBank/DDBJ whole genome shotgun (WGS) entry which is preliminary data.</text>
</comment>
<evidence type="ECO:0000256" key="1">
    <source>
        <dbReference type="ARBA" id="ARBA00008056"/>
    </source>
</evidence>
<dbReference type="OrthoDB" id="21825at2"/>
<evidence type="ECO:0000313" key="8">
    <source>
        <dbReference type="Proteomes" id="UP000260665"/>
    </source>
</evidence>
<evidence type="ECO:0000313" key="7">
    <source>
        <dbReference type="EMBL" id="RFO96640.1"/>
    </source>
</evidence>
<dbReference type="PRINTS" id="PR00682">
    <property type="entry name" value="IPNSYNTHASE"/>
</dbReference>
<keyword evidence="4 5" id="KW-0408">Iron</keyword>
<dbReference type="InterPro" id="IPR027443">
    <property type="entry name" value="IPNS-like_sf"/>
</dbReference>
<evidence type="ECO:0000256" key="5">
    <source>
        <dbReference type="RuleBase" id="RU003682"/>
    </source>
</evidence>
<dbReference type="PANTHER" id="PTHR10209:SF881">
    <property type="entry name" value="FI07970P-RELATED"/>
    <property type="match status" value="1"/>
</dbReference>
<organism evidence="7 8">
    <name type="scientific">Rhodoferax lacus</name>
    <dbReference type="NCBI Taxonomy" id="2184758"/>
    <lineage>
        <taxon>Bacteria</taxon>
        <taxon>Pseudomonadati</taxon>
        <taxon>Pseudomonadota</taxon>
        <taxon>Betaproteobacteria</taxon>
        <taxon>Burkholderiales</taxon>
        <taxon>Comamonadaceae</taxon>
        <taxon>Rhodoferax</taxon>
    </lineage>
</organism>
<comment type="similarity">
    <text evidence="1 5">Belongs to the iron/ascorbate-dependent oxidoreductase family.</text>
</comment>